<evidence type="ECO:0000313" key="3">
    <source>
        <dbReference type="Proteomes" id="UP000075903"/>
    </source>
</evidence>
<evidence type="ECO:0000256" key="1">
    <source>
        <dbReference type="SAM" id="Phobius"/>
    </source>
</evidence>
<keyword evidence="1" id="KW-0472">Membrane</keyword>
<dbReference type="STRING" id="30066.A0A182VDI3"/>
<feature type="transmembrane region" description="Helical" evidence="1">
    <location>
        <begin position="285"/>
        <end position="304"/>
    </location>
</feature>
<reference evidence="2" key="1">
    <citation type="submission" date="2020-05" db="UniProtKB">
        <authorList>
            <consortium name="EnsemblMetazoa"/>
        </authorList>
    </citation>
    <scope>IDENTIFICATION</scope>
    <source>
        <strain evidence="2">MAF</strain>
    </source>
</reference>
<feature type="transmembrane region" description="Helical" evidence="1">
    <location>
        <begin position="210"/>
        <end position="229"/>
    </location>
</feature>
<keyword evidence="3" id="KW-1185">Reference proteome</keyword>
<protein>
    <submittedName>
        <fullName evidence="2">Uncharacterized protein</fullName>
    </submittedName>
</protein>
<accession>A0A182VDI3</accession>
<feature type="transmembrane region" description="Helical" evidence="1">
    <location>
        <begin position="338"/>
        <end position="356"/>
    </location>
</feature>
<feature type="transmembrane region" description="Helical" evidence="1">
    <location>
        <begin position="84"/>
        <end position="102"/>
    </location>
</feature>
<keyword evidence="1" id="KW-0812">Transmembrane</keyword>
<keyword evidence="1" id="KW-1133">Transmembrane helix</keyword>
<proteinExistence type="predicted"/>
<dbReference type="VEuPathDB" id="VectorBase:AMEM013130"/>
<organism evidence="2 3">
    <name type="scientific">Anopheles merus</name>
    <name type="common">Mosquito</name>
    <dbReference type="NCBI Taxonomy" id="30066"/>
    <lineage>
        <taxon>Eukaryota</taxon>
        <taxon>Metazoa</taxon>
        <taxon>Ecdysozoa</taxon>
        <taxon>Arthropoda</taxon>
        <taxon>Hexapoda</taxon>
        <taxon>Insecta</taxon>
        <taxon>Pterygota</taxon>
        <taxon>Neoptera</taxon>
        <taxon>Endopterygota</taxon>
        <taxon>Diptera</taxon>
        <taxon>Nematocera</taxon>
        <taxon>Culicoidea</taxon>
        <taxon>Culicidae</taxon>
        <taxon>Anophelinae</taxon>
        <taxon>Anopheles</taxon>
    </lineage>
</organism>
<dbReference type="Proteomes" id="UP000075903">
    <property type="component" value="Unassembled WGS sequence"/>
</dbReference>
<feature type="transmembrane region" description="Helical" evidence="1">
    <location>
        <begin position="310"/>
        <end position="331"/>
    </location>
</feature>
<sequence>MFGWNRSAVSEAVAHQRSSICFRAGSKASGRSAHKHIPCARGCAVAGQPGGPKPPWCENYLRRNNRLTSKGQNVKKKHAQKRKLCSIAFVWLVALFTQHFPFRLPKPPVFRFPFWLFRPIPNQCANHSGSVRVQQTAKQNCVRAMVLLQLRSLRSWLLSSEHSFRETLNSIFWLSCLLGLVFVQFRRLVVRLLRLGRVKAHRHGPTVQHLWSICFYASATIFLLLYQALLIRPEVMRETGKYFPQYINAIFATACDPAKFEIVTVVLVSYRMLATVTQLSRGDYSVAFSGALNAALLLCCFALRLENYSILLNLYLAVYGAGEEAFLLAASRTVRPQWIYLFLNLLPFEFLIPTLYARRELLPLKVCYWLWYCSCVWNSPLLKLLYHKIYHLHPHDCAGGGSAFRCILSDDWQNFRHFRNLQQAYLELKLQESKQKVNKVTLSDMSAKTAYQTIKCVLTLKRKLKRMRENRASLEHQE</sequence>
<feature type="transmembrane region" description="Helical" evidence="1">
    <location>
        <begin position="249"/>
        <end position="273"/>
    </location>
</feature>
<dbReference type="EnsemblMetazoa" id="AMEM013130-RA">
    <property type="protein sequence ID" value="AMEM013130-PA"/>
    <property type="gene ID" value="AMEM013130"/>
</dbReference>
<evidence type="ECO:0000313" key="2">
    <source>
        <dbReference type="EnsemblMetazoa" id="AMEM013130-PA"/>
    </source>
</evidence>
<dbReference type="AlphaFoldDB" id="A0A182VDI3"/>
<name>A0A182VDI3_ANOME</name>
<feature type="transmembrane region" description="Helical" evidence="1">
    <location>
        <begin position="171"/>
        <end position="189"/>
    </location>
</feature>
<dbReference type="VEuPathDB" id="VectorBase:AMEM21_003867"/>